<accession>A0ABW6GC98</accession>
<proteinExistence type="predicted"/>
<dbReference type="RefSeq" id="WP_377541246.1">
    <property type="nucleotide sequence ID" value="NZ_JBHXCV010000047.1"/>
</dbReference>
<dbReference type="EMBL" id="JBHXCV010000047">
    <property type="protein sequence ID" value="MFD6796832.1"/>
    <property type="molecule type" value="Genomic_DNA"/>
</dbReference>
<sequence length="105" mass="11482">MNARHDGVNINTADIGALLSGVGSRNRPNIAGQRANDGKTATRHDGMTATQPPSKSKFTVLLEQEDALAFDRLAYELRARTGRRVEKAEIIRVLIHLGLEHPPTD</sequence>
<dbReference type="Proteomes" id="UP001598673">
    <property type="component" value="Unassembled WGS sequence"/>
</dbReference>
<comment type="caution">
    <text evidence="2">The sequence shown here is derived from an EMBL/GenBank/DDBJ whole genome shotgun (WGS) entry which is preliminary data.</text>
</comment>
<evidence type="ECO:0000256" key="1">
    <source>
        <dbReference type="SAM" id="MobiDB-lite"/>
    </source>
</evidence>
<feature type="region of interest" description="Disordered" evidence="1">
    <location>
        <begin position="20"/>
        <end position="53"/>
    </location>
</feature>
<keyword evidence="3" id="KW-1185">Reference proteome</keyword>
<feature type="compositionally biased region" description="Basic and acidic residues" evidence="1">
    <location>
        <begin position="36"/>
        <end position="46"/>
    </location>
</feature>
<protein>
    <recommendedName>
        <fullName evidence="4">Ribbon-helix-helix protein CopG domain-containing protein</fullName>
    </recommendedName>
</protein>
<organism evidence="2 3">
    <name type="scientific">Prauserella salsuginis</name>
    <dbReference type="NCBI Taxonomy" id="387889"/>
    <lineage>
        <taxon>Bacteria</taxon>
        <taxon>Bacillati</taxon>
        <taxon>Actinomycetota</taxon>
        <taxon>Actinomycetes</taxon>
        <taxon>Pseudonocardiales</taxon>
        <taxon>Pseudonocardiaceae</taxon>
        <taxon>Prauserella</taxon>
        <taxon>Prauserella salsuginis group</taxon>
    </lineage>
</organism>
<evidence type="ECO:0000313" key="2">
    <source>
        <dbReference type="EMBL" id="MFD6796832.1"/>
    </source>
</evidence>
<name>A0ABW6GC98_9PSEU</name>
<feature type="non-terminal residue" evidence="2">
    <location>
        <position position="105"/>
    </location>
</feature>
<evidence type="ECO:0008006" key="4">
    <source>
        <dbReference type="Google" id="ProtNLM"/>
    </source>
</evidence>
<gene>
    <name evidence="2" type="ORF">ACFWGY_26300</name>
</gene>
<evidence type="ECO:0000313" key="3">
    <source>
        <dbReference type="Proteomes" id="UP001598673"/>
    </source>
</evidence>
<reference evidence="2 3" key="1">
    <citation type="submission" date="2024-09" db="EMBL/GenBank/DDBJ databases">
        <title>The Natural Products Discovery Center: Release of the First 8490 Sequenced Strains for Exploring Actinobacteria Biosynthetic Diversity.</title>
        <authorList>
            <person name="Kalkreuter E."/>
            <person name="Kautsar S.A."/>
            <person name="Yang D."/>
            <person name="Bader C.D."/>
            <person name="Teijaro C.N."/>
            <person name="Fluegel L."/>
            <person name="Davis C.M."/>
            <person name="Simpson J.R."/>
            <person name="Lauterbach L."/>
            <person name="Steele A.D."/>
            <person name="Gui C."/>
            <person name="Meng S."/>
            <person name="Li G."/>
            <person name="Viehrig K."/>
            <person name="Ye F."/>
            <person name="Su P."/>
            <person name="Kiefer A.F."/>
            <person name="Nichols A."/>
            <person name="Cepeda A.J."/>
            <person name="Yan W."/>
            <person name="Fan B."/>
            <person name="Jiang Y."/>
            <person name="Adhikari A."/>
            <person name="Zheng C.-J."/>
            <person name="Schuster L."/>
            <person name="Cowan T.M."/>
            <person name="Smanski M.J."/>
            <person name="Chevrette M.G."/>
            <person name="De Carvalho L.P.S."/>
            <person name="Shen B."/>
        </authorList>
    </citation>
    <scope>NUCLEOTIDE SEQUENCE [LARGE SCALE GENOMIC DNA]</scope>
    <source>
        <strain evidence="2 3">NPDC060353</strain>
    </source>
</reference>